<protein>
    <submittedName>
        <fullName evidence="8">5571_t:CDS:1</fullName>
    </submittedName>
</protein>
<evidence type="ECO:0000256" key="6">
    <source>
        <dbReference type="ARBA" id="ARBA00022801"/>
    </source>
</evidence>
<keyword evidence="9" id="KW-1185">Reference proteome</keyword>
<keyword evidence="5" id="KW-0255">Endonuclease</keyword>
<sequence length="156" mass="18692">MTVLVKNTQRYLPIPKTLKCDLEKLLTFSRFPDWDLGVHLTGNRYIKYLNKRYRNKAKPTDILSFPFTTALSPGILPHPETPDFRNLGDLVISVEYVKHWCEKYDQKFQKRLPVLCVHGICHLMGYNHETDVEWEEMKLREEEILTRFWEWKHNLS</sequence>
<dbReference type="Proteomes" id="UP000789508">
    <property type="component" value="Unassembled WGS sequence"/>
</dbReference>
<evidence type="ECO:0000313" key="8">
    <source>
        <dbReference type="EMBL" id="CAG8471265.1"/>
    </source>
</evidence>
<dbReference type="PANTHER" id="PTHR46986">
    <property type="entry name" value="ENDORIBONUCLEASE YBEY, CHLOROPLASTIC"/>
    <property type="match status" value="1"/>
</dbReference>
<dbReference type="OrthoDB" id="27226at2759"/>
<dbReference type="GO" id="GO:0004519">
    <property type="term" value="F:endonuclease activity"/>
    <property type="evidence" value="ECO:0007669"/>
    <property type="project" value="UniProtKB-KW"/>
</dbReference>
<evidence type="ECO:0000256" key="4">
    <source>
        <dbReference type="ARBA" id="ARBA00022723"/>
    </source>
</evidence>
<evidence type="ECO:0000256" key="1">
    <source>
        <dbReference type="ARBA" id="ARBA00001947"/>
    </source>
</evidence>
<keyword evidence="3" id="KW-0540">Nuclease</keyword>
<dbReference type="PROSITE" id="PS01306">
    <property type="entry name" value="UPF0054"/>
    <property type="match status" value="1"/>
</dbReference>
<dbReference type="SUPFAM" id="SSF55486">
    <property type="entry name" value="Metalloproteases ('zincins'), catalytic domain"/>
    <property type="match status" value="1"/>
</dbReference>
<keyword evidence="4" id="KW-0479">Metal-binding</keyword>
<dbReference type="GO" id="GO:0006364">
    <property type="term" value="P:rRNA processing"/>
    <property type="evidence" value="ECO:0007669"/>
    <property type="project" value="InterPro"/>
</dbReference>
<dbReference type="PANTHER" id="PTHR46986:SF1">
    <property type="entry name" value="ENDORIBONUCLEASE YBEY, CHLOROPLASTIC"/>
    <property type="match status" value="1"/>
</dbReference>
<comment type="similarity">
    <text evidence="2">Belongs to the endoribonuclease YbeY family.</text>
</comment>
<proteinExistence type="inferred from homology"/>
<evidence type="ECO:0000256" key="3">
    <source>
        <dbReference type="ARBA" id="ARBA00022722"/>
    </source>
</evidence>
<dbReference type="HAMAP" id="MF_00009">
    <property type="entry name" value="Endoribonucl_YbeY"/>
    <property type="match status" value="1"/>
</dbReference>
<comment type="caution">
    <text evidence="8">The sequence shown here is derived from an EMBL/GenBank/DDBJ whole genome shotgun (WGS) entry which is preliminary data.</text>
</comment>
<evidence type="ECO:0000256" key="2">
    <source>
        <dbReference type="ARBA" id="ARBA00010875"/>
    </source>
</evidence>
<dbReference type="GO" id="GO:0046872">
    <property type="term" value="F:metal ion binding"/>
    <property type="evidence" value="ECO:0007669"/>
    <property type="project" value="UniProtKB-KW"/>
</dbReference>
<dbReference type="InterPro" id="IPR020549">
    <property type="entry name" value="YbeY_CS"/>
</dbReference>
<name>A0A9N8W560_9GLOM</name>
<gene>
    <name evidence="8" type="ORF">ALEPTO_LOCUS2023</name>
</gene>
<dbReference type="AlphaFoldDB" id="A0A9N8W560"/>
<organism evidence="8 9">
    <name type="scientific">Ambispora leptoticha</name>
    <dbReference type="NCBI Taxonomy" id="144679"/>
    <lineage>
        <taxon>Eukaryota</taxon>
        <taxon>Fungi</taxon>
        <taxon>Fungi incertae sedis</taxon>
        <taxon>Mucoromycota</taxon>
        <taxon>Glomeromycotina</taxon>
        <taxon>Glomeromycetes</taxon>
        <taxon>Archaeosporales</taxon>
        <taxon>Ambisporaceae</taxon>
        <taxon>Ambispora</taxon>
    </lineage>
</organism>
<dbReference type="Gene3D" id="3.40.390.30">
    <property type="entry name" value="Metalloproteases ('zincins'), catalytic domain"/>
    <property type="match status" value="1"/>
</dbReference>
<dbReference type="NCBIfam" id="TIGR00043">
    <property type="entry name" value="rRNA maturation RNase YbeY"/>
    <property type="match status" value="1"/>
</dbReference>
<dbReference type="InterPro" id="IPR002036">
    <property type="entry name" value="YbeY"/>
</dbReference>
<dbReference type="EMBL" id="CAJVPS010000264">
    <property type="protein sequence ID" value="CAG8471265.1"/>
    <property type="molecule type" value="Genomic_DNA"/>
</dbReference>
<dbReference type="GO" id="GO:0004222">
    <property type="term" value="F:metalloendopeptidase activity"/>
    <property type="evidence" value="ECO:0007669"/>
    <property type="project" value="InterPro"/>
</dbReference>
<evidence type="ECO:0000313" key="9">
    <source>
        <dbReference type="Proteomes" id="UP000789508"/>
    </source>
</evidence>
<reference evidence="8" key="1">
    <citation type="submission" date="2021-06" db="EMBL/GenBank/DDBJ databases">
        <authorList>
            <person name="Kallberg Y."/>
            <person name="Tangrot J."/>
            <person name="Rosling A."/>
        </authorList>
    </citation>
    <scope>NUCLEOTIDE SEQUENCE</scope>
    <source>
        <strain evidence="8">FL130A</strain>
    </source>
</reference>
<dbReference type="Pfam" id="PF02130">
    <property type="entry name" value="YbeY"/>
    <property type="match status" value="1"/>
</dbReference>
<comment type="cofactor">
    <cofactor evidence="1">
        <name>Zn(2+)</name>
        <dbReference type="ChEBI" id="CHEBI:29105"/>
    </cofactor>
</comment>
<keyword evidence="7" id="KW-0862">Zinc</keyword>
<accession>A0A9N8W560</accession>
<dbReference type="InterPro" id="IPR023091">
    <property type="entry name" value="MetalPrtase_cat_dom_sf_prd"/>
</dbReference>
<keyword evidence="6" id="KW-0378">Hydrolase</keyword>
<evidence type="ECO:0000256" key="5">
    <source>
        <dbReference type="ARBA" id="ARBA00022759"/>
    </source>
</evidence>
<evidence type="ECO:0000256" key="7">
    <source>
        <dbReference type="ARBA" id="ARBA00022833"/>
    </source>
</evidence>